<dbReference type="GO" id="GO:0030001">
    <property type="term" value="P:metal ion transport"/>
    <property type="evidence" value="ECO:0007669"/>
    <property type="project" value="InterPro"/>
</dbReference>
<evidence type="ECO:0000256" key="8">
    <source>
        <dbReference type="ARBA" id="ARBA00022989"/>
    </source>
</evidence>
<accession>A0A6J7IVB4</accession>
<evidence type="ECO:0000256" key="10">
    <source>
        <dbReference type="SAM" id="Phobius"/>
    </source>
</evidence>
<evidence type="ECO:0000256" key="4">
    <source>
        <dbReference type="ARBA" id="ARBA00022448"/>
    </source>
</evidence>
<keyword evidence="8 10" id="KW-1133">Transmembrane helix</keyword>
<feature type="transmembrane region" description="Helical" evidence="10">
    <location>
        <begin position="170"/>
        <end position="200"/>
    </location>
</feature>
<feature type="transmembrane region" description="Helical" evidence="10">
    <location>
        <begin position="240"/>
        <end position="261"/>
    </location>
</feature>
<feature type="transmembrane region" description="Helical" evidence="10">
    <location>
        <begin position="17"/>
        <end position="39"/>
    </location>
</feature>
<dbReference type="GO" id="GO:0055085">
    <property type="term" value="P:transmembrane transport"/>
    <property type="evidence" value="ECO:0007669"/>
    <property type="project" value="InterPro"/>
</dbReference>
<evidence type="ECO:0000313" key="11">
    <source>
        <dbReference type="EMBL" id="CAB4935073.1"/>
    </source>
</evidence>
<dbReference type="Pfam" id="PF01297">
    <property type="entry name" value="ZnuA"/>
    <property type="match status" value="1"/>
</dbReference>
<dbReference type="AlphaFoldDB" id="A0A6J7IVB4"/>
<dbReference type="GO" id="GO:0046872">
    <property type="term" value="F:metal ion binding"/>
    <property type="evidence" value="ECO:0007669"/>
    <property type="project" value="UniProtKB-KW"/>
</dbReference>
<dbReference type="InterPro" id="IPR001626">
    <property type="entry name" value="ABC_TroCD"/>
</dbReference>
<keyword evidence="5 10" id="KW-0812">Transmembrane</keyword>
<dbReference type="GO" id="GO:0043190">
    <property type="term" value="C:ATP-binding cassette (ABC) transporter complex"/>
    <property type="evidence" value="ECO:0007669"/>
    <property type="project" value="InterPro"/>
</dbReference>
<feature type="transmembrane region" description="Helical" evidence="10">
    <location>
        <begin position="92"/>
        <end position="112"/>
    </location>
</feature>
<proteinExistence type="inferred from homology"/>
<keyword evidence="9 10" id="KW-0472">Membrane</keyword>
<dbReference type="PRINTS" id="PR00690">
    <property type="entry name" value="ADHESNFAMILY"/>
</dbReference>
<organism evidence="11">
    <name type="scientific">freshwater metagenome</name>
    <dbReference type="NCBI Taxonomy" id="449393"/>
    <lineage>
        <taxon>unclassified sequences</taxon>
        <taxon>metagenomes</taxon>
        <taxon>ecological metagenomes</taxon>
    </lineage>
</organism>
<dbReference type="GO" id="GO:0030313">
    <property type="term" value="C:cell envelope"/>
    <property type="evidence" value="ECO:0007669"/>
    <property type="project" value="UniProtKB-SubCell"/>
</dbReference>
<feature type="transmembrane region" description="Helical" evidence="10">
    <location>
        <begin position="267"/>
        <end position="285"/>
    </location>
</feature>
<keyword evidence="6" id="KW-0479">Metal-binding</keyword>
<dbReference type="PRINTS" id="PR00691">
    <property type="entry name" value="ADHESINB"/>
</dbReference>
<evidence type="ECO:0000256" key="2">
    <source>
        <dbReference type="ARBA" id="ARBA00004196"/>
    </source>
</evidence>
<keyword evidence="7" id="KW-0732">Signal</keyword>
<dbReference type="GO" id="GO:0007155">
    <property type="term" value="P:cell adhesion"/>
    <property type="evidence" value="ECO:0007669"/>
    <property type="project" value="InterPro"/>
</dbReference>
<keyword evidence="4" id="KW-0813">Transport</keyword>
<comment type="subcellular location">
    <subcellularLocation>
        <location evidence="2">Cell envelope</location>
    </subcellularLocation>
    <subcellularLocation>
        <location evidence="1">Membrane</location>
        <topology evidence="1">Multi-pass membrane protein</topology>
    </subcellularLocation>
</comment>
<evidence type="ECO:0000256" key="6">
    <source>
        <dbReference type="ARBA" id="ARBA00022723"/>
    </source>
</evidence>
<name>A0A6J7IVB4_9ZZZZ</name>
<dbReference type="Gene3D" id="3.40.50.1980">
    <property type="entry name" value="Nitrogenase molybdenum iron protein domain"/>
    <property type="match status" value="2"/>
</dbReference>
<evidence type="ECO:0000256" key="1">
    <source>
        <dbReference type="ARBA" id="ARBA00004141"/>
    </source>
</evidence>
<dbReference type="PANTHER" id="PTHR42953:SF1">
    <property type="entry name" value="METAL-BINDING PROTEIN HI_0362-RELATED"/>
    <property type="match status" value="1"/>
</dbReference>
<gene>
    <name evidence="11" type="ORF">UFOPK3674_01423</name>
</gene>
<dbReference type="InterPro" id="IPR050492">
    <property type="entry name" value="Bact_metal-bind_prot9"/>
</dbReference>
<dbReference type="InterPro" id="IPR006127">
    <property type="entry name" value="ZnuA-like"/>
</dbReference>
<feature type="transmembrane region" description="Helical" evidence="10">
    <location>
        <begin position="59"/>
        <end position="80"/>
    </location>
</feature>
<feature type="transmembrane region" description="Helical" evidence="10">
    <location>
        <begin position="132"/>
        <end position="149"/>
    </location>
</feature>
<dbReference type="InterPro" id="IPR006128">
    <property type="entry name" value="Lipoprotein_PsaA-like"/>
</dbReference>
<evidence type="ECO:0000256" key="5">
    <source>
        <dbReference type="ARBA" id="ARBA00022692"/>
    </source>
</evidence>
<dbReference type="InterPro" id="IPR037294">
    <property type="entry name" value="ABC_BtuC-like"/>
</dbReference>
<dbReference type="SUPFAM" id="SSF53807">
    <property type="entry name" value="Helical backbone' metal receptor"/>
    <property type="match status" value="1"/>
</dbReference>
<evidence type="ECO:0000256" key="3">
    <source>
        <dbReference type="ARBA" id="ARBA00008034"/>
    </source>
</evidence>
<evidence type="ECO:0000256" key="7">
    <source>
        <dbReference type="ARBA" id="ARBA00022729"/>
    </source>
</evidence>
<evidence type="ECO:0000256" key="9">
    <source>
        <dbReference type="ARBA" id="ARBA00023136"/>
    </source>
</evidence>
<dbReference type="Pfam" id="PF00950">
    <property type="entry name" value="ABC-3"/>
    <property type="match status" value="1"/>
</dbReference>
<comment type="similarity">
    <text evidence="3">Belongs to the ABC-3 integral membrane protein family.</text>
</comment>
<reference evidence="11" key="1">
    <citation type="submission" date="2020-05" db="EMBL/GenBank/DDBJ databases">
        <authorList>
            <person name="Chiriac C."/>
            <person name="Salcher M."/>
            <person name="Ghai R."/>
            <person name="Kavagutti S V."/>
        </authorList>
    </citation>
    <scope>NUCLEOTIDE SEQUENCE</scope>
</reference>
<sequence length="570" mass="57754">MPGALDLPFFRDGLAEVLLLAVAAGVLGTWIVLRGLAFFAHAVSTATFPGLVVAEGVGFSAMLGGFGTAALVAGLVGIIASRRRTGADSVTALVLAVALAAGAVLASDVFGTGASVDRLLFGSLLLIDAADLRLAALAAILAVGGNLLWGRRWLADGFAGKGLGRSAPDIVLVVLIAIVAVASLAAVGALLATALLIAPAATTRLLTSRMRAWQLTTVALAAVEGTAGMWAAFEFDVPPGAAIAVIAGGTFALVALVRVAVLRTPRLAPAAGLLVLTAALLAGCGSGGSADRRPQVAATTTQLADMTAAIAGPDVRVHGILRRNSDPHEYEPRPSDVRAVADARAILTSGLGLDGWAADVVRASGAHAPVVDVGAAALATSGAGGDDPHWWLDPEVAIAGTRSVEAALIDVAPAHRAAIARRAQAYRARLVRLDAAIRACVDRVPAAERRIVTDHDAFGRFAQRYGIEVVGVVMPAATSRAQASAGDLASLERTIRRTGARAVFPEAGLNADLARRIATDTGADAQEVLHADRLGPQGSGAETYLGMLAADARAVVRGMSGGTVSCAVRP</sequence>
<dbReference type="SUPFAM" id="SSF81345">
    <property type="entry name" value="ABC transporter involved in vitamin B12 uptake, BtuC"/>
    <property type="match status" value="1"/>
</dbReference>
<dbReference type="InterPro" id="IPR006129">
    <property type="entry name" value="AdhesinB"/>
</dbReference>
<dbReference type="PANTHER" id="PTHR42953">
    <property type="entry name" value="HIGH-AFFINITY ZINC UPTAKE SYSTEM PROTEIN ZNUA-RELATED"/>
    <property type="match status" value="1"/>
</dbReference>
<dbReference type="EMBL" id="CAFBMX010000006">
    <property type="protein sequence ID" value="CAB4935073.1"/>
    <property type="molecule type" value="Genomic_DNA"/>
</dbReference>
<protein>
    <submittedName>
        <fullName evidence="11">Unannotated protein</fullName>
    </submittedName>
</protein>